<protein>
    <submittedName>
        <fullName evidence="2">Uncharacterized protein</fullName>
    </submittedName>
</protein>
<dbReference type="AlphaFoldDB" id="A0A9P6FRY8"/>
<dbReference type="OrthoDB" id="2447334at2759"/>
<evidence type="ECO:0000256" key="1">
    <source>
        <dbReference type="SAM" id="MobiDB-lite"/>
    </source>
</evidence>
<name>A0A9P6FRY8_9FUNG</name>
<dbReference type="EMBL" id="JAABOA010002107">
    <property type="protein sequence ID" value="KAF9580364.1"/>
    <property type="molecule type" value="Genomic_DNA"/>
</dbReference>
<reference evidence="2" key="1">
    <citation type="journal article" date="2020" name="Fungal Divers.">
        <title>Resolving the Mortierellaceae phylogeny through synthesis of multi-gene phylogenetics and phylogenomics.</title>
        <authorList>
            <person name="Vandepol N."/>
            <person name="Liber J."/>
            <person name="Desiro A."/>
            <person name="Na H."/>
            <person name="Kennedy M."/>
            <person name="Barry K."/>
            <person name="Grigoriev I.V."/>
            <person name="Miller A.N."/>
            <person name="O'Donnell K."/>
            <person name="Stajich J.E."/>
            <person name="Bonito G."/>
        </authorList>
    </citation>
    <scope>NUCLEOTIDE SEQUENCE</scope>
    <source>
        <strain evidence="2">KOD1015</strain>
    </source>
</reference>
<accession>A0A9P6FRY8</accession>
<evidence type="ECO:0000313" key="2">
    <source>
        <dbReference type="EMBL" id="KAF9580364.1"/>
    </source>
</evidence>
<gene>
    <name evidence="2" type="ORF">BGW38_003022</name>
</gene>
<sequence length="327" mass="36655">MKEEFQSNYDAYNGDPWKLASGVVVDEVIAAHAKTLLYESTLHSFIIEDVNTVLHLFPEKADKDELIKALVERPGEKMTKLSKNEQDYLNLYNKSPNEVDQLLAGGWANLTGPKKRTILGDEFPRIERLIHQPGEITSQSSGLRKNEGRTLSEKQLPGRKTDGLIISADMRLEICTIEAAKKNNGASSTKALMDIRKMAKNMKDMNDIVCSKIAALRSQRPTTYGIRISGCEITFYTLRQRPGRLYQLCIESTVSFPATWFRNNTTMIILVLASLLAFRKELSQAVEQITEATNVPIETLLPADNDHFWPATLTTPPGSPRLSSQDL</sequence>
<feature type="region of interest" description="Disordered" evidence="1">
    <location>
        <begin position="134"/>
        <end position="155"/>
    </location>
</feature>
<evidence type="ECO:0000313" key="3">
    <source>
        <dbReference type="Proteomes" id="UP000780801"/>
    </source>
</evidence>
<keyword evidence="3" id="KW-1185">Reference proteome</keyword>
<proteinExistence type="predicted"/>
<organism evidence="2 3">
    <name type="scientific">Lunasporangiospora selenospora</name>
    <dbReference type="NCBI Taxonomy" id="979761"/>
    <lineage>
        <taxon>Eukaryota</taxon>
        <taxon>Fungi</taxon>
        <taxon>Fungi incertae sedis</taxon>
        <taxon>Mucoromycota</taxon>
        <taxon>Mortierellomycotina</taxon>
        <taxon>Mortierellomycetes</taxon>
        <taxon>Mortierellales</taxon>
        <taxon>Mortierellaceae</taxon>
        <taxon>Lunasporangiospora</taxon>
    </lineage>
</organism>
<comment type="caution">
    <text evidence="2">The sequence shown here is derived from an EMBL/GenBank/DDBJ whole genome shotgun (WGS) entry which is preliminary data.</text>
</comment>
<dbReference type="Proteomes" id="UP000780801">
    <property type="component" value="Unassembled WGS sequence"/>
</dbReference>